<sequence length="545" mass="63118">MALLSSCWLIIELFIIPDGFVKWFYLSFYIHPIFLFFCQIFLWLKLLNKWILVVFFYPLRIIRFVGLFLFRFLRDFVLIFVFRFSRSMSSTSTNVEVTEEALDENKSLVATHICNQNQAGLSYSFSIGAKIQAYCKVKLLEVEKIDLVEDDDFQEIPVLDHEEESMEEPSSCPTNDVDLNDSPSSVFSCNSPARSSDLNPENPQSICISTSPVLERAVPQRDEDRDSADAFYNKYTERMRWFDILNSDRTCGISAVLNRQVGTPSPIESNIDSDQDFAVSNISWSKLTKKRLLKSLESDFEMVYVAQSCLSWEALHYQYTKVKSLAESTSQNGVFSGNVFGEFQKFQVVLERFLEDERCEGKRIWNYVRGRFGLNSLLQVPQISGFLEEESEDMKTETVSVKEVSKAIEKCIQAFGIFVTVDNCKKQPWWKLKTSLTWTNPPVEDPKDLPFLRHLTRKLQKKELCLKDLQGKQRCWIKKVVNHLDESQRKEMLFTMIELKLVSRVLQMSAVSNSQLKWCQEKLDNIEFKEGKVSRASTSSLLFPP</sequence>
<proteinExistence type="predicted"/>
<protein>
    <submittedName>
        <fullName evidence="1">Uncharacterized protein</fullName>
    </submittedName>
</protein>
<gene>
    <name evidence="1" type="ORF">Patl1_21899</name>
</gene>
<organism evidence="1 2">
    <name type="scientific">Pistacia atlantica</name>
    <dbReference type="NCBI Taxonomy" id="434234"/>
    <lineage>
        <taxon>Eukaryota</taxon>
        <taxon>Viridiplantae</taxon>
        <taxon>Streptophyta</taxon>
        <taxon>Embryophyta</taxon>
        <taxon>Tracheophyta</taxon>
        <taxon>Spermatophyta</taxon>
        <taxon>Magnoliopsida</taxon>
        <taxon>eudicotyledons</taxon>
        <taxon>Gunneridae</taxon>
        <taxon>Pentapetalae</taxon>
        <taxon>rosids</taxon>
        <taxon>malvids</taxon>
        <taxon>Sapindales</taxon>
        <taxon>Anacardiaceae</taxon>
        <taxon>Pistacia</taxon>
    </lineage>
</organism>
<comment type="caution">
    <text evidence="1">The sequence shown here is derived from an EMBL/GenBank/DDBJ whole genome shotgun (WGS) entry which is preliminary data.</text>
</comment>
<keyword evidence="2" id="KW-1185">Reference proteome</keyword>
<evidence type="ECO:0000313" key="2">
    <source>
        <dbReference type="Proteomes" id="UP001164250"/>
    </source>
</evidence>
<dbReference type="EMBL" id="CM047900">
    <property type="protein sequence ID" value="KAJ0100025.1"/>
    <property type="molecule type" value="Genomic_DNA"/>
</dbReference>
<name>A0ACC1BM88_9ROSI</name>
<evidence type="ECO:0000313" key="1">
    <source>
        <dbReference type="EMBL" id="KAJ0100025.1"/>
    </source>
</evidence>
<dbReference type="Proteomes" id="UP001164250">
    <property type="component" value="Chromosome 4"/>
</dbReference>
<accession>A0ACC1BM88</accession>
<reference evidence="2" key="1">
    <citation type="journal article" date="2023" name="G3 (Bethesda)">
        <title>Genome assembly and association tests identify interacting loci associated with vigor, precocity, and sex in interspecific pistachio rootstocks.</title>
        <authorList>
            <person name="Palmer W."/>
            <person name="Jacygrad E."/>
            <person name="Sagayaradj S."/>
            <person name="Cavanaugh K."/>
            <person name="Han R."/>
            <person name="Bertier L."/>
            <person name="Beede B."/>
            <person name="Kafkas S."/>
            <person name="Golino D."/>
            <person name="Preece J."/>
            <person name="Michelmore R."/>
        </authorList>
    </citation>
    <scope>NUCLEOTIDE SEQUENCE [LARGE SCALE GENOMIC DNA]</scope>
</reference>